<dbReference type="AlphaFoldDB" id="A0A0A9EYR0"/>
<reference evidence="1" key="1">
    <citation type="submission" date="2014-09" db="EMBL/GenBank/DDBJ databases">
        <authorList>
            <person name="Magalhaes I.L.F."/>
            <person name="Oliveira U."/>
            <person name="Santos F.R."/>
            <person name="Vidigal T.H.D.A."/>
            <person name="Brescovit A.D."/>
            <person name="Santos A.J."/>
        </authorList>
    </citation>
    <scope>NUCLEOTIDE SEQUENCE</scope>
    <source>
        <tissue evidence="1">Shoot tissue taken approximately 20 cm above the soil surface</tissue>
    </source>
</reference>
<dbReference type="EMBL" id="GBRH01194870">
    <property type="protein sequence ID" value="JAE03026.1"/>
    <property type="molecule type" value="Transcribed_RNA"/>
</dbReference>
<reference evidence="1" key="2">
    <citation type="journal article" date="2015" name="Data Brief">
        <title>Shoot transcriptome of the giant reed, Arundo donax.</title>
        <authorList>
            <person name="Barrero R.A."/>
            <person name="Guerrero F.D."/>
            <person name="Moolhuijzen P."/>
            <person name="Goolsby J.A."/>
            <person name="Tidwell J."/>
            <person name="Bellgard S.E."/>
            <person name="Bellgard M.I."/>
        </authorList>
    </citation>
    <scope>NUCLEOTIDE SEQUENCE</scope>
    <source>
        <tissue evidence="1">Shoot tissue taken approximately 20 cm above the soil surface</tissue>
    </source>
</reference>
<name>A0A0A9EYR0_ARUDO</name>
<evidence type="ECO:0000313" key="1">
    <source>
        <dbReference type="EMBL" id="JAE03026.1"/>
    </source>
</evidence>
<accession>A0A0A9EYR0</accession>
<protein>
    <submittedName>
        <fullName evidence="1">Uncharacterized protein</fullName>
    </submittedName>
</protein>
<sequence length="93" mass="9951">MAQPVYYFPVPPSVHYLDPSAQGGYMPRPVYHIVGGGGREEPGGDPHAPGGMGNVYGVPHPMQPYPQMMYAPPRVFVYTAEGRPPTEGGAHSS</sequence>
<organism evidence="1">
    <name type="scientific">Arundo donax</name>
    <name type="common">Giant reed</name>
    <name type="synonym">Donax arundinaceus</name>
    <dbReference type="NCBI Taxonomy" id="35708"/>
    <lineage>
        <taxon>Eukaryota</taxon>
        <taxon>Viridiplantae</taxon>
        <taxon>Streptophyta</taxon>
        <taxon>Embryophyta</taxon>
        <taxon>Tracheophyta</taxon>
        <taxon>Spermatophyta</taxon>
        <taxon>Magnoliopsida</taxon>
        <taxon>Liliopsida</taxon>
        <taxon>Poales</taxon>
        <taxon>Poaceae</taxon>
        <taxon>PACMAD clade</taxon>
        <taxon>Arundinoideae</taxon>
        <taxon>Arundineae</taxon>
        <taxon>Arundo</taxon>
    </lineage>
</organism>
<proteinExistence type="predicted"/>